<keyword evidence="2" id="KW-0378">Hydrolase</keyword>
<reference evidence="2" key="1">
    <citation type="submission" date="2018-06" db="EMBL/GenBank/DDBJ databases">
        <authorList>
            <consortium name="Pathogen Informatics"/>
            <person name="Doyle S."/>
        </authorList>
    </citation>
    <scope>NUCLEOTIDE SEQUENCE</scope>
    <source>
        <strain evidence="2">NCTC13307</strain>
    </source>
</reference>
<evidence type="ECO:0000313" key="2">
    <source>
        <dbReference type="EMBL" id="SUY82815.1"/>
    </source>
</evidence>
<name>A0A381KLP6_CLODI</name>
<keyword evidence="2" id="KW-0347">Helicase</keyword>
<feature type="transmembrane region" description="Helical" evidence="1">
    <location>
        <begin position="155"/>
        <end position="178"/>
    </location>
</feature>
<keyword evidence="1" id="KW-0472">Membrane</keyword>
<sequence>MVVVGQPKLTSEYIQASSRVGRSNEGLIFTLYNPTKTRDRSHYEQFFSYHQSFYKFVEPTSITPFSEPARERGMHAVLISMIRHILGLQANDLASRFSKNMDGVEDLKNFIIDRSIDIFRENNQNADDNIVNEFKSEISSELDIIMDLWHDKAQYLIKIIYCIIISALVNLIIKYIIIF</sequence>
<keyword evidence="1" id="KW-1133">Transmembrane helix</keyword>
<keyword evidence="1" id="KW-0812">Transmembrane</keyword>
<proteinExistence type="predicted"/>
<dbReference type="EMBL" id="UFWD01000002">
    <property type="protein sequence ID" value="SUY82815.1"/>
    <property type="molecule type" value="Genomic_DNA"/>
</dbReference>
<keyword evidence="2" id="KW-0547">Nucleotide-binding</keyword>
<gene>
    <name evidence="2" type="ORF">NCTC13307_03922</name>
</gene>
<accession>A0A381KLP6</accession>
<protein>
    <submittedName>
        <fullName evidence="2">Helicase family protein</fullName>
    </submittedName>
</protein>
<organism evidence="2">
    <name type="scientific">Clostridioides difficile</name>
    <name type="common">Peptoclostridium difficile</name>
    <dbReference type="NCBI Taxonomy" id="1496"/>
    <lineage>
        <taxon>Bacteria</taxon>
        <taxon>Bacillati</taxon>
        <taxon>Bacillota</taxon>
        <taxon>Clostridia</taxon>
        <taxon>Peptostreptococcales</taxon>
        <taxon>Peptostreptococcaceae</taxon>
        <taxon>Clostridioides</taxon>
    </lineage>
</organism>
<evidence type="ECO:0000256" key="1">
    <source>
        <dbReference type="SAM" id="Phobius"/>
    </source>
</evidence>
<dbReference type="GO" id="GO:0004386">
    <property type="term" value="F:helicase activity"/>
    <property type="evidence" value="ECO:0007669"/>
    <property type="project" value="UniProtKB-KW"/>
</dbReference>
<dbReference type="AlphaFoldDB" id="A0A381KLP6"/>
<keyword evidence="2" id="KW-0067">ATP-binding</keyword>